<dbReference type="EMBL" id="NCKU01003503">
    <property type="protein sequence ID" value="RWS07394.1"/>
    <property type="molecule type" value="Genomic_DNA"/>
</dbReference>
<dbReference type="EMBL" id="NCKU01002335">
    <property type="protein sequence ID" value="RWS09816.1"/>
    <property type="molecule type" value="Genomic_DNA"/>
</dbReference>
<evidence type="ECO:0000313" key="5">
    <source>
        <dbReference type="Proteomes" id="UP000285301"/>
    </source>
</evidence>
<evidence type="ECO:0000259" key="1">
    <source>
        <dbReference type="PROSITE" id="PS51076"/>
    </source>
</evidence>
<dbReference type="GO" id="GO:0051239">
    <property type="term" value="P:regulation of multicellular organismal process"/>
    <property type="evidence" value="ECO:0007669"/>
    <property type="project" value="UniProtKB-ARBA"/>
</dbReference>
<reference evidence="2" key="2">
    <citation type="submission" date="2018-11" db="EMBL/GenBank/DDBJ databases">
        <title>Trombidioid mite genomics.</title>
        <authorList>
            <person name="Dong X."/>
        </authorList>
    </citation>
    <scope>NUCLEOTIDE SEQUENCE</scope>
    <source>
        <strain evidence="2">UoL-WK</strain>
    </source>
</reference>
<evidence type="ECO:0000313" key="4">
    <source>
        <dbReference type="EMBL" id="RWS09816.1"/>
    </source>
</evidence>
<dbReference type="AlphaFoldDB" id="A0A3S3P3M0"/>
<dbReference type="OrthoDB" id="5973987at2759"/>
<dbReference type="Gene3D" id="2.60.200.10">
    <property type="match status" value="1"/>
</dbReference>
<dbReference type="PROSITE" id="PS51076">
    <property type="entry name" value="MH2"/>
    <property type="match status" value="1"/>
</dbReference>
<dbReference type="Pfam" id="PF03166">
    <property type="entry name" value="MH2"/>
    <property type="match status" value="1"/>
</dbReference>
<dbReference type="FunFam" id="2.60.200.10:FF:000006">
    <property type="entry name" value="Expansion, isoform A"/>
    <property type="match status" value="1"/>
</dbReference>
<dbReference type="GO" id="GO:0006355">
    <property type="term" value="P:regulation of DNA-templated transcription"/>
    <property type="evidence" value="ECO:0007669"/>
    <property type="project" value="InterPro"/>
</dbReference>
<dbReference type="Proteomes" id="UP000285301">
    <property type="component" value="Unassembled WGS sequence"/>
</dbReference>
<comment type="caution">
    <text evidence="2">The sequence shown here is derived from an EMBL/GenBank/DDBJ whole genome shotgun (WGS) entry which is preliminary data.</text>
</comment>
<proteinExistence type="predicted"/>
<organism evidence="2 5">
    <name type="scientific">Dinothrombium tinctorium</name>
    <dbReference type="NCBI Taxonomy" id="1965070"/>
    <lineage>
        <taxon>Eukaryota</taxon>
        <taxon>Metazoa</taxon>
        <taxon>Ecdysozoa</taxon>
        <taxon>Arthropoda</taxon>
        <taxon>Chelicerata</taxon>
        <taxon>Arachnida</taxon>
        <taxon>Acari</taxon>
        <taxon>Acariformes</taxon>
        <taxon>Trombidiformes</taxon>
        <taxon>Prostigmata</taxon>
        <taxon>Anystina</taxon>
        <taxon>Parasitengona</taxon>
        <taxon>Trombidioidea</taxon>
        <taxon>Trombidiidae</taxon>
        <taxon>Dinothrombium</taxon>
    </lineage>
</organism>
<dbReference type="EMBL" id="NCKU01003500">
    <property type="protein sequence ID" value="RWS07398.1"/>
    <property type="molecule type" value="Genomic_DNA"/>
</dbReference>
<name>A0A3S3P3M0_9ACAR</name>
<reference evidence="2 5" key="1">
    <citation type="journal article" date="2018" name="Gigascience">
        <title>Genomes of trombidid mites reveal novel predicted allergens and laterally-transferred genes associated with secondary metabolism.</title>
        <authorList>
            <person name="Dong X."/>
            <person name="Chaisiri K."/>
            <person name="Xia D."/>
            <person name="Armstrong S.D."/>
            <person name="Fang Y."/>
            <person name="Donnelly M.J."/>
            <person name="Kadowaki T."/>
            <person name="McGarry J.W."/>
            <person name="Darby A.C."/>
            <person name="Makepeace B.L."/>
        </authorList>
    </citation>
    <scope>NUCLEOTIDE SEQUENCE [LARGE SCALE GENOMIC DNA]</scope>
    <source>
        <strain evidence="2">UoL-WK</strain>
    </source>
</reference>
<dbReference type="SMART" id="SM00524">
    <property type="entry name" value="DWB"/>
    <property type="match status" value="1"/>
</dbReference>
<gene>
    <name evidence="2" type="ORF">B4U79_03895</name>
    <name evidence="3" type="ORF">B4U79_04301</name>
    <name evidence="4" type="ORF">B4U79_05248</name>
</gene>
<dbReference type="InterPro" id="IPR001132">
    <property type="entry name" value="SMAD_dom_Dwarfin-type"/>
</dbReference>
<dbReference type="InterPro" id="IPR017855">
    <property type="entry name" value="SMAD-like_dom_sf"/>
</dbReference>
<evidence type="ECO:0000313" key="2">
    <source>
        <dbReference type="EMBL" id="RWS07394.1"/>
    </source>
</evidence>
<evidence type="ECO:0000313" key="3">
    <source>
        <dbReference type="EMBL" id="RWS07398.1"/>
    </source>
</evidence>
<dbReference type="PANTHER" id="PTHR22742">
    <property type="entry name" value="EXPANSION, ISOFORM A-RELATED"/>
    <property type="match status" value="1"/>
</dbReference>
<dbReference type="GO" id="GO:0050793">
    <property type="term" value="P:regulation of developmental process"/>
    <property type="evidence" value="ECO:0007669"/>
    <property type="project" value="UniProtKB-ARBA"/>
</dbReference>
<dbReference type="SUPFAM" id="SSF49879">
    <property type="entry name" value="SMAD/FHA domain"/>
    <property type="match status" value="1"/>
</dbReference>
<dbReference type="InterPro" id="IPR008984">
    <property type="entry name" value="SMAD_FHA_dom_sf"/>
</dbReference>
<dbReference type="PANTHER" id="PTHR22742:SF2">
    <property type="entry name" value="EXPANSION, ISOFORM A-RELATED"/>
    <property type="match status" value="1"/>
</dbReference>
<keyword evidence="5" id="KW-1185">Reference proteome</keyword>
<sequence length="240" mass="27655">MYSRKFCLFQDHIQEVLNKWDQIDDEIWAKIICMERNRRVAKAYARASVITINGSDVGFDGYRIGLKGLENEYRESKTEEVKKLIGQGVKLKMDEMGNILIKRVGRSNVFVKGCSLLTKESTSIGSEIMKNNGRLEQDKAMKLFDMKKFQNNIEKEIGNSYPDRRKLENQCISAIAFVKDANDILDLPVWIMVINVVAIDMLKSKMPLSKVFLFLLLISISKRIINLTTSYHNHKSLKKL</sequence>
<accession>A0A3S3P3M0</accession>
<protein>
    <recommendedName>
        <fullName evidence="1">MH2 domain-containing protein</fullName>
    </recommendedName>
</protein>
<dbReference type="GO" id="GO:0009791">
    <property type="term" value="P:post-embryonic development"/>
    <property type="evidence" value="ECO:0007669"/>
    <property type="project" value="UniProtKB-ARBA"/>
</dbReference>
<feature type="domain" description="MH2" evidence="1">
    <location>
        <begin position="28"/>
        <end position="221"/>
    </location>
</feature>